<dbReference type="AlphaFoldDB" id="G3IHJ1"/>
<reference evidence="2" key="1">
    <citation type="journal article" date="2011" name="Nat. Biotechnol.">
        <title>The genomic sequence of the Chinese hamster ovary (CHO)-K1 cell line.</title>
        <authorList>
            <person name="Xu X."/>
            <person name="Nagarajan H."/>
            <person name="Lewis N.E."/>
            <person name="Pan S."/>
            <person name="Cai Z."/>
            <person name="Liu X."/>
            <person name="Chen W."/>
            <person name="Xie M."/>
            <person name="Wang W."/>
            <person name="Hammond S."/>
            <person name="Andersen M.R."/>
            <person name="Neff N."/>
            <person name="Passarelli B."/>
            <person name="Koh W."/>
            <person name="Fan H.C."/>
            <person name="Wang J."/>
            <person name="Gui Y."/>
            <person name="Lee K.H."/>
            <person name="Betenbaugh M.J."/>
            <person name="Quake S.R."/>
            <person name="Famili I."/>
            <person name="Palsson B.O."/>
            <person name="Wang J."/>
        </authorList>
    </citation>
    <scope>NUCLEOTIDE SEQUENCE [LARGE SCALE GENOMIC DNA]</scope>
    <source>
        <strain evidence="2">CHO K1 cell line</strain>
    </source>
</reference>
<sequence>MLSMQHGSSRCLPVVSDNSTQHTNRLMQNAWQNKRLQMIPDSEFQRTNLIQCSLTPLIQIWMSMVIHEIQRQVQLNSEWTTVYSNATIYGLF</sequence>
<proteinExistence type="predicted"/>
<accession>G3IHJ1</accession>
<evidence type="ECO:0000313" key="2">
    <source>
        <dbReference type="Proteomes" id="UP000001075"/>
    </source>
</evidence>
<gene>
    <name evidence="1" type="ORF">I79_023281</name>
</gene>
<evidence type="ECO:0000313" key="1">
    <source>
        <dbReference type="EMBL" id="EGW11367.1"/>
    </source>
</evidence>
<dbReference type="EMBL" id="JH002784">
    <property type="protein sequence ID" value="EGW11367.1"/>
    <property type="molecule type" value="Genomic_DNA"/>
</dbReference>
<dbReference type="Proteomes" id="UP000001075">
    <property type="component" value="Unassembled WGS sequence"/>
</dbReference>
<name>G3IHJ1_CRIGR</name>
<dbReference type="InParanoid" id="G3IHJ1"/>
<organism evidence="1 2">
    <name type="scientific">Cricetulus griseus</name>
    <name type="common">Chinese hamster</name>
    <name type="synonym">Cricetulus barabensis griseus</name>
    <dbReference type="NCBI Taxonomy" id="10029"/>
    <lineage>
        <taxon>Eukaryota</taxon>
        <taxon>Metazoa</taxon>
        <taxon>Chordata</taxon>
        <taxon>Craniata</taxon>
        <taxon>Vertebrata</taxon>
        <taxon>Euteleostomi</taxon>
        <taxon>Mammalia</taxon>
        <taxon>Eutheria</taxon>
        <taxon>Euarchontoglires</taxon>
        <taxon>Glires</taxon>
        <taxon>Rodentia</taxon>
        <taxon>Myomorpha</taxon>
        <taxon>Muroidea</taxon>
        <taxon>Cricetidae</taxon>
        <taxon>Cricetinae</taxon>
        <taxon>Cricetulus</taxon>
    </lineage>
</organism>
<protein>
    <submittedName>
        <fullName evidence="1">Uncharacterized protein</fullName>
    </submittedName>
</protein>